<keyword evidence="3" id="KW-0812">Transmembrane</keyword>
<feature type="coiled-coil region" evidence="1">
    <location>
        <begin position="93"/>
        <end position="120"/>
    </location>
</feature>
<keyword evidence="3" id="KW-1133">Transmembrane helix</keyword>
<keyword evidence="4" id="KW-0131">Cell cycle</keyword>
<keyword evidence="1" id="KW-0175">Coiled coil</keyword>
<dbReference type="RefSeq" id="WP_113631321.1">
    <property type="nucleotide sequence ID" value="NZ_QHCV01000104.1"/>
</dbReference>
<keyword evidence="4" id="KW-0132">Cell division</keyword>
<feature type="transmembrane region" description="Helical" evidence="3">
    <location>
        <begin position="60"/>
        <end position="80"/>
    </location>
</feature>
<organism evidence="4 5">
    <name type="scientific">Corynebacterium heidelbergense</name>
    <dbReference type="NCBI Taxonomy" id="2055947"/>
    <lineage>
        <taxon>Bacteria</taxon>
        <taxon>Bacillati</taxon>
        <taxon>Actinomycetota</taxon>
        <taxon>Actinomycetes</taxon>
        <taxon>Mycobacteriales</taxon>
        <taxon>Corynebacteriaceae</taxon>
        <taxon>Corynebacterium</taxon>
    </lineage>
</organism>
<evidence type="ECO:0000313" key="5">
    <source>
        <dbReference type="Proteomes" id="UP000251577"/>
    </source>
</evidence>
<reference evidence="4 5" key="1">
    <citation type="journal article" date="2018" name="Syst. Appl. Microbiol.">
        <title>Corynebacterium heidelbergense sp. nov., isolated from the preen glands of Egyptian geese (Alopochen aegyptiacus).</title>
        <authorList>
            <person name="Braun M.S."/>
            <person name="Wang E."/>
            <person name="Zimmermann S."/>
            <person name="Wink M."/>
        </authorList>
    </citation>
    <scope>NUCLEOTIDE SEQUENCE [LARGE SCALE GENOMIC DNA]</scope>
    <source>
        <strain evidence="4 5">647</strain>
    </source>
</reference>
<proteinExistence type="predicted"/>
<accession>A0A364V408</accession>
<feature type="region of interest" description="Disordered" evidence="2">
    <location>
        <begin position="145"/>
        <end position="232"/>
    </location>
</feature>
<gene>
    <name evidence="4" type="ORF">DLJ54_08645</name>
</gene>
<name>A0A364V408_9CORY</name>
<dbReference type="InterPro" id="IPR007060">
    <property type="entry name" value="FtsL/DivIC"/>
</dbReference>
<feature type="compositionally biased region" description="Basic and acidic residues" evidence="2">
    <location>
        <begin position="30"/>
        <end position="39"/>
    </location>
</feature>
<feature type="compositionally biased region" description="Low complexity" evidence="2">
    <location>
        <begin position="216"/>
        <end position="232"/>
    </location>
</feature>
<dbReference type="Pfam" id="PF04977">
    <property type="entry name" value="DivIC"/>
    <property type="match status" value="1"/>
</dbReference>
<dbReference type="GO" id="GO:0051301">
    <property type="term" value="P:cell division"/>
    <property type="evidence" value="ECO:0007669"/>
    <property type="project" value="UniProtKB-KW"/>
</dbReference>
<evidence type="ECO:0000256" key="2">
    <source>
        <dbReference type="SAM" id="MobiDB-lite"/>
    </source>
</evidence>
<keyword evidence="3" id="KW-0472">Membrane</keyword>
<feature type="compositionally biased region" description="Pro residues" evidence="2">
    <location>
        <begin position="198"/>
        <end position="215"/>
    </location>
</feature>
<dbReference type="AlphaFoldDB" id="A0A364V408"/>
<evidence type="ECO:0000256" key="1">
    <source>
        <dbReference type="SAM" id="Coils"/>
    </source>
</evidence>
<sequence length="232" mass="25440">MRTAMTGKAGRARGSRAGESQYRGSLPRARSLERAEARRQRAQQAPARMARSFIQLPKRMNAAATIIVLLVVVFLAISIATPLRNYFQQRGELARLNSQLATQQQRKDELTEQLNRYNNDDYVREQARTRLGLIEPGESAFRIVSPKISSGSPNAGQEQGGQDPLEHRPWYQQLWDSIAVPEPAPGEEKAPDHVLPVPTVPDPNAPGPQPAPQPAGQPGAPQAPAAPNQPQQ</sequence>
<feature type="region of interest" description="Disordered" evidence="2">
    <location>
        <begin position="1"/>
        <end position="44"/>
    </location>
</feature>
<dbReference type="Proteomes" id="UP000251577">
    <property type="component" value="Unassembled WGS sequence"/>
</dbReference>
<keyword evidence="5" id="KW-1185">Reference proteome</keyword>
<comment type="caution">
    <text evidence="4">The sequence shown here is derived from an EMBL/GenBank/DDBJ whole genome shotgun (WGS) entry which is preliminary data.</text>
</comment>
<feature type="compositionally biased region" description="Polar residues" evidence="2">
    <location>
        <begin position="147"/>
        <end position="157"/>
    </location>
</feature>
<protein>
    <submittedName>
        <fullName evidence="4">Cell division protein</fullName>
    </submittedName>
</protein>
<evidence type="ECO:0000256" key="3">
    <source>
        <dbReference type="SAM" id="Phobius"/>
    </source>
</evidence>
<dbReference type="EMBL" id="QHCV01000104">
    <property type="protein sequence ID" value="RAV31380.1"/>
    <property type="molecule type" value="Genomic_DNA"/>
</dbReference>
<evidence type="ECO:0000313" key="4">
    <source>
        <dbReference type="EMBL" id="RAV31380.1"/>
    </source>
</evidence>